<dbReference type="PANTHER" id="PTHR11138:SF5">
    <property type="entry name" value="METHIONYL-TRNA FORMYLTRANSFERASE, MITOCHONDRIAL"/>
    <property type="match status" value="1"/>
</dbReference>
<dbReference type="GO" id="GO:0005739">
    <property type="term" value="C:mitochondrion"/>
    <property type="evidence" value="ECO:0007669"/>
    <property type="project" value="TreeGrafter"/>
</dbReference>
<gene>
    <name evidence="4" type="ORF">BC938DRAFT_477002</name>
</gene>
<dbReference type="EMBL" id="RBNJ01025792">
    <property type="protein sequence ID" value="RUS15295.1"/>
    <property type="molecule type" value="Genomic_DNA"/>
</dbReference>
<evidence type="ECO:0000256" key="2">
    <source>
        <dbReference type="SAM" id="MobiDB-lite"/>
    </source>
</evidence>
<accession>A0A433PCP5</accession>
<dbReference type="GO" id="GO:0004479">
    <property type="term" value="F:methionyl-tRNA formyltransferase activity"/>
    <property type="evidence" value="ECO:0007669"/>
    <property type="project" value="UniProtKB-EC"/>
</dbReference>
<sequence>MLSIAKSLAKGPQPKWDFYLFYFPCQLASTRYLCASIATRAPSKAINTRAPSKAIDTRAPSKAIDTRAPSKAQPASPIPKTTPIVHDPRNRPRYRILFFGSDNFAVKHLAALIKEKERSESVIRSIEVVTPPDRRTGRKLKEISPMPTKALAELHDLAVHHTPSYTPPGIHSLAEWNLPLPADVSSTGFDLGVVVSFGYFLPPHILHAFPKGVINVHPSLLPKYRGAAPMQHTIMNGDVKTGVTVQELDEKEFDAGKILLQEEWVDKPIMFDSLAGALGLKGAALLVKTLRNYDVYKENATMQDTTQVTHAPKITKDMAFIDFETMPAETIERLHRAIGHQVAIVV</sequence>
<dbReference type="InterPro" id="IPR002376">
    <property type="entry name" value="Formyl_transf_N"/>
</dbReference>
<protein>
    <recommendedName>
        <fullName evidence="1">methionyl-tRNA formyltransferase</fullName>
        <ecNumber evidence="1">2.1.2.9</ecNumber>
    </recommendedName>
</protein>
<evidence type="ECO:0000259" key="3">
    <source>
        <dbReference type="Pfam" id="PF00551"/>
    </source>
</evidence>
<dbReference type="CDD" id="cd08646">
    <property type="entry name" value="FMT_core_Met-tRNA-FMT_N"/>
    <property type="match status" value="1"/>
</dbReference>
<reference evidence="4 5" key="1">
    <citation type="journal article" date="2018" name="New Phytol.">
        <title>Phylogenomics of Endogonaceae and evolution of mycorrhizas within Mucoromycota.</title>
        <authorList>
            <person name="Chang Y."/>
            <person name="Desiro A."/>
            <person name="Na H."/>
            <person name="Sandor L."/>
            <person name="Lipzen A."/>
            <person name="Clum A."/>
            <person name="Barry K."/>
            <person name="Grigoriev I.V."/>
            <person name="Martin F.M."/>
            <person name="Stajich J.E."/>
            <person name="Smith M.E."/>
            <person name="Bonito G."/>
            <person name="Spatafora J.W."/>
        </authorList>
    </citation>
    <scope>NUCLEOTIDE SEQUENCE [LARGE SCALE GENOMIC DNA]</scope>
    <source>
        <strain evidence="4 5">AD002</strain>
    </source>
</reference>
<evidence type="ECO:0000313" key="5">
    <source>
        <dbReference type="Proteomes" id="UP000274822"/>
    </source>
</evidence>
<keyword evidence="4" id="KW-0808">Transferase</keyword>
<dbReference type="InterPro" id="IPR041711">
    <property type="entry name" value="Met-tRNA-FMT_N"/>
</dbReference>
<dbReference type="SUPFAM" id="SSF53328">
    <property type="entry name" value="Formyltransferase"/>
    <property type="match status" value="1"/>
</dbReference>
<dbReference type="Pfam" id="PF00551">
    <property type="entry name" value="Formyl_trans_N"/>
    <property type="match status" value="1"/>
</dbReference>
<feature type="domain" description="Formyl transferase N-terminal" evidence="3">
    <location>
        <begin position="95"/>
        <end position="263"/>
    </location>
</feature>
<dbReference type="PANTHER" id="PTHR11138">
    <property type="entry name" value="METHIONYL-TRNA FORMYLTRANSFERASE"/>
    <property type="match status" value="1"/>
</dbReference>
<comment type="caution">
    <text evidence="4">The sequence shown here is derived from an EMBL/GenBank/DDBJ whole genome shotgun (WGS) entry which is preliminary data.</text>
</comment>
<keyword evidence="5" id="KW-1185">Reference proteome</keyword>
<evidence type="ECO:0000313" key="4">
    <source>
        <dbReference type="EMBL" id="RUS15295.1"/>
    </source>
</evidence>
<dbReference type="Gene3D" id="3.40.50.12230">
    <property type="match status" value="1"/>
</dbReference>
<dbReference type="Proteomes" id="UP000274822">
    <property type="component" value="Unassembled WGS sequence"/>
</dbReference>
<evidence type="ECO:0000256" key="1">
    <source>
        <dbReference type="ARBA" id="ARBA00012261"/>
    </source>
</evidence>
<proteinExistence type="predicted"/>
<organism evidence="4 5">
    <name type="scientific">Jimgerdemannia flammicorona</name>
    <dbReference type="NCBI Taxonomy" id="994334"/>
    <lineage>
        <taxon>Eukaryota</taxon>
        <taxon>Fungi</taxon>
        <taxon>Fungi incertae sedis</taxon>
        <taxon>Mucoromycota</taxon>
        <taxon>Mucoromycotina</taxon>
        <taxon>Endogonomycetes</taxon>
        <taxon>Endogonales</taxon>
        <taxon>Endogonaceae</taxon>
        <taxon>Jimgerdemannia</taxon>
    </lineage>
</organism>
<feature type="region of interest" description="Disordered" evidence="2">
    <location>
        <begin position="49"/>
        <end position="88"/>
    </location>
</feature>
<dbReference type="EC" id="2.1.2.9" evidence="1"/>
<name>A0A433PCP5_9FUNG</name>
<dbReference type="InterPro" id="IPR036477">
    <property type="entry name" value="Formyl_transf_N_sf"/>
</dbReference>
<dbReference type="AlphaFoldDB" id="A0A433PCP5"/>